<dbReference type="EMBL" id="JAEAOA010001304">
    <property type="protein sequence ID" value="KAK3586233.1"/>
    <property type="molecule type" value="Genomic_DNA"/>
</dbReference>
<protein>
    <submittedName>
        <fullName evidence="1">Uncharacterized protein</fullName>
    </submittedName>
</protein>
<accession>A0AAE0S6N7</accession>
<reference evidence="1" key="2">
    <citation type="journal article" date="2021" name="Genome Biol. Evol.">
        <title>Developing a high-quality reference genome for a parasitic bivalve with doubly uniparental inheritance (Bivalvia: Unionida).</title>
        <authorList>
            <person name="Smith C.H."/>
        </authorList>
    </citation>
    <scope>NUCLEOTIDE SEQUENCE</scope>
    <source>
        <strain evidence="1">CHS0354</strain>
        <tissue evidence="1">Mantle</tissue>
    </source>
</reference>
<evidence type="ECO:0000313" key="1">
    <source>
        <dbReference type="EMBL" id="KAK3586233.1"/>
    </source>
</evidence>
<dbReference type="AlphaFoldDB" id="A0AAE0S6N7"/>
<proteinExistence type="predicted"/>
<name>A0AAE0S6N7_9BIVA</name>
<gene>
    <name evidence="1" type="ORF">CHS0354_021176</name>
</gene>
<keyword evidence="2" id="KW-1185">Reference proteome</keyword>
<reference evidence="1" key="3">
    <citation type="submission" date="2023-05" db="EMBL/GenBank/DDBJ databases">
        <authorList>
            <person name="Smith C.H."/>
        </authorList>
    </citation>
    <scope>NUCLEOTIDE SEQUENCE</scope>
    <source>
        <strain evidence="1">CHS0354</strain>
        <tissue evidence="1">Mantle</tissue>
    </source>
</reference>
<comment type="caution">
    <text evidence="1">The sequence shown here is derived from an EMBL/GenBank/DDBJ whole genome shotgun (WGS) entry which is preliminary data.</text>
</comment>
<reference evidence="1" key="1">
    <citation type="journal article" date="2021" name="Genome Biol. Evol.">
        <title>A High-Quality Reference Genome for a Parasitic Bivalve with Doubly Uniparental Inheritance (Bivalvia: Unionida).</title>
        <authorList>
            <person name="Smith C.H."/>
        </authorList>
    </citation>
    <scope>NUCLEOTIDE SEQUENCE</scope>
    <source>
        <strain evidence="1">CHS0354</strain>
    </source>
</reference>
<organism evidence="1 2">
    <name type="scientific">Potamilus streckersoni</name>
    <dbReference type="NCBI Taxonomy" id="2493646"/>
    <lineage>
        <taxon>Eukaryota</taxon>
        <taxon>Metazoa</taxon>
        <taxon>Spiralia</taxon>
        <taxon>Lophotrochozoa</taxon>
        <taxon>Mollusca</taxon>
        <taxon>Bivalvia</taxon>
        <taxon>Autobranchia</taxon>
        <taxon>Heteroconchia</taxon>
        <taxon>Palaeoheterodonta</taxon>
        <taxon>Unionida</taxon>
        <taxon>Unionoidea</taxon>
        <taxon>Unionidae</taxon>
        <taxon>Ambleminae</taxon>
        <taxon>Lampsilini</taxon>
        <taxon>Potamilus</taxon>
    </lineage>
</organism>
<dbReference type="Proteomes" id="UP001195483">
    <property type="component" value="Unassembled WGS sequence"/>
</dbReference>
<evidence type="ECO:0000313" key="2">
    <source>
        <dbReference type="Proteomes" id="UP001195483"/>
    </source>
</evidence>
<sequence length="68" mass="8184">MSVGKGDNIMSGCKCQDQWKKFMKRQLVEEEFVTMRKQFRMLETCWLTKQKPILSVEEQKTKRNNLKL</sequence>